<dbReference type="PROSITE" id="PS00027">
    <property type="entry name" value="HOMEOBOX_1"/>
    <property type="match status" value="1"/>
</dbReference>
<dbReference type="InterPro" id="IPR001356">
    <property type="entry name" value="HD"/>
</dbReference>
<dbReference type="InterPro" id="IPR009057">
    <property type="entry name" value="Homeodomain-like_sf"/>
</dbReference>
<evidence type="ECO:0000313" key="9">
    <source>
        <dbReference type="Proteomes" id="UP001292079"/>
    </source>
</evidence>
<accession>A0AAE1ZD29</accession>
<dbReference type="InterPro" id="IPR020479">
    <property type="entry name" value="HD_metazoa"/>
</dbReference>
<evidence type="ECO:0000313" key="8">
    <source>
        <dbReference type="EMBL" id="KAK4471950.1"/>
    </source>
</evidence>
<sequence>MNHCFSIASLLNINKTKLLNSSNNNNNNNINNSYNYIDECTKSKIVNNSNGIIHNQVNSELNISQINSLCTTMISKVNLPIGVVTSTKSIDESILCSNVNHDILTNLKQTSKLLQTYDVNRNERVTLEQKHQNDDNNNNNNIYNDNSKDSANYSSLNQTDWMLNEQMYRNQDGLNLKENYNNHNDNIYNVEHVLSRNNNFNSLFNHTNIIKHEDHNPTTNNSNISAGNNNTPGIITTTNGDNTVNNFIKNWPTNDSQLNSMGKSICGTSCLPDTNNTYKNNTINMKKFDKTWKNLKMFTSDNDDNEDENVLNENLSVKQILQSQIQWYNSNIIKRYFEGHAVSFGLSSNFLIGKTRRPRTAFTSQQLLELEQQFISNKYLSRPKRFEVATSLGLTETQVKIWFQNRRMKWKRSQKSRHSESPSSNLMETKSDEIHSEYEDYCIPSIMTDKEESSEPLKINNTKLIKFSHRCSVPR</sequence>
<reference evidence="8" key="1">
    <citation type="submission" date="2022-04" db="EMBL/GenBank/DDBJ databases">
        <authorList>
            <person name="Xu L."/>
            <person name="Lv Z."/>
        </authorList>
    </citation>
    <scope>NUCLEOTIDE SEQUENCE</scope>
    <source>
        <strain evidence="8">LV_2022a</strain>
    </source>
</reference>
<comment type="caution">
    <text evidence="8">The sequence shown here is derived from an EMBL/GenBank/DDBJ whole genome shotgun (WGS) entry which is preliminary data.</text>
</comment>
<dbReference type="Proteomes" id="UP001292079">
    <property type="component" value="Unassembled WGS sequence"/>
</dbReference>
<feature type="compositionally biased region" description="Low complexity" evidence="6">
    <location>
        <begin position="135"/>
        <end position="145"/>
    </location>
</feature>
<name>A0AAE1ZD29_SCHME</name>
<dbReference type="GO" id="GO:0007417">
    <property type="term" value="P:central nervous system development"/>
    <property type="evidence" value="ECO:0007669"/>
    <property type="project" value="TreeGrafter"/>
</dbReference>
<dbReference type="PRINTS" id="PR00031">
    <property type="entry name" value="HTHREPRESSR"/>
</dbReference>
<feature type="DNA-binding region" description="Homeobox" evidence="4">
    <location>
        <begin position="355"/>
        <end position="414"/>
    </location>
</feature>
<dbReference type="InterPro" id="IPR000047">
    <property type="entry name" value="HTH_motif"/>
</dbReference>
<keyword evidence="3 4" id="KW-0539">Nucleus</keyword>
<dbReference type="EMBL" id="JALJAT010000003">
    <property type="protein sequence ID" value="KAK4471950.1"/>
    <property type="molecule type" value="Genomic_DNA"/>
</dbReference>
<dbReference type="GO" id="GO:0000981">
    <property type="term" value="F:DNA-binding transcription factor activity, RNA polymerase II-specific"/>
    <property type="evidence" value="ECO:0007669"/>
    <property type="project" value="InterPro"/>
</dbReference>
<evidence type="ECO:0000256" key="1">
    <source>
        <dbReference type="ARBA" id="ARBA00023125"/>
    </source>
</evidence>
<evidence type="ECO:0000259" key="7">
    <source>
        <dbReference type="PROSITE" id="PS50071"/>
    </source>
</evidence>
<comment type="subcellular location">
    <subcellularLocation>
        <location evidence="4 5">Nucleus</location>
    </subcellularLocation>
</comment>
<dbReference type="InterPro" id="IPR042768">
    <property type="entry name" value="MNX1/Ceh-12"/>
</dbReference>
<dbReference type="SUPFAM" id="SSF46689">
    <property type="entry name" value="Homeodomain-like"/>
    <property type="match status" value="1"/>
</dbReference>
<dbReference type="CDD" id="cd00086">
    <property type="entry name" value="homeodomain"/>
    <property type="match status" value="1"/>
</dbReference>
<evidence type="ECO:0000256" key="2">
    <source>
        <dbReference type="ARBA" id="ARBA00023155"/>
    </source>
</evidence>
<dbReference type="SMART" id="SM00389">
    <property type="entry name" value="HOX"/>
    <property type="match status" value="1"/>
</dbReference>
<dbReference type="PRINTS" id="PR00024">
    <property type="entry name" value="HOMEOBOX"/>
</dbReference>
<keyword evidence="1 4" id="KW-0238">DNA-binding</keyword>
<dbReference type="GO" id="GO:1990837">
    <property type="term" value="F:sequence-specific double-stranded DNA binding"/>
    <property type="evidence" value="ECO:0007669"/>
    <property type="project" value="TreeGrafter"/>
</dbReference>
<dbReference type="PANTHER" id="PTHR24335">
    <property type="entry name" value="MOTOR NEURON AND PANCREAS HOMEOBOX PROTEIN"/>
    <property type="match status" value="1"/>
</dbReference>
<proteinExistence type="predicted"/>
<dbReference type="Pfam" id="PF00046">
    <property type="entry name" value="Homeodomain"/>
    <property type="match status" value="1"/>
</dbReference>
<evidence type="ECO:0000256" key="4">
    <source>
        <dbReference type="PROSITE-ProRule" id="PRU00108"/>
    </source>
</evidence>
<evidence type="ECO:0000256" key="6">
    <source>
        <dbReference type="SAM" id="MobiDB-lite"/>
    </source>
</evidence>
<keyword evidence="9" id="KW-1185">Reference proteome</keyword>
<keyword evidence="2 4" id="KW-0371">Homeobox</keyword>
<feature type="region of interest" description="Disordered" evidence="6">
    <location>
        <begin position="128"/>
        <end position="154"/>
    </location>
</feature>
<protein>
    <recommendedName>
        <fullName evidence="7">Homeobox domain-containing protein</fullName>
    </recommendedName>
</protein>
<dbReference type="GO" id="GO:0048812">
    <property type="term" value="P:neuron projection morphogenesis"/>
    <property type="evidence" value="ECO:0007669"/>
    <property type="project" value="TreeGrafter"/>
</dbReference>
<feature type="domain" description="Homeobox" evidence="7">
    <location>
        <begin position="353"/>
        <end position="413"/>
    </location>
</feature>
<gene>
    <name evidence="8" type="ORF">MN116_005330</name>
</gene>
<dbReference type="PROSITE" id="PS50071">
    <property type="entry name" value="HOMEOBOX_2"/>
    <property type="match status" value="1"/>
</dbReference>
<dbReference type="PANTHER" id="PTHR24335:SF4">
    <property type="entry name" value="EXTRA-EXTRA"/>
    <property type="match status" value="1"/>
</dbReference>
<organism evidence="8 9">
    <name type="scientific">Schistosoma mekongi</name>
    <name type="common">Parasitic worm</name>
    <dbReference type="NCBI Taxonomy" id="38744"/>
    <lineage>
        <taxon>Eukaryota</taxon>
        <taxon>Metazoa</taxon>
        <taxon>Spiralia</taxon>
        <taxon>Lophotrochozoa</taxon>
        <taxon>Platyhelminthes</taxon>
        <taxon>Trematoda</taxon>
        <taxon>Digenea</taxon>
        <taxon>Strigeidida</taxon>
        <taxon>Schistosomatoidea</taxon>
        <taxon>Schistosomatidae</taxon>
        <taxon>Schistosoma</taxon>
    </lineage>
</organism>
<reference evidence="8" key="2">
    <citation type="journal article" date="2023" name="Infect Dis Poverty">
        <title>Chromosome-scale genome of the human blood fluke Schistosoma mekongi and its implications for public health.</title>
        <authorList>
            <person name="Zhou M."/>
            <person name="Xu L."/>
            <person name="Xu D."/>
            <person name="Chen W."/>
            <person name="Khan J."/>
            <person name="Hu Y."/>
            <person name="Huang H."/>
            <person name="Wei H."/>
            <person name="Zhang Y."/>
            <person name="Chusongsang P."/>
            <person name="Tanasarnprasert K."/>
            <person name="Hu X."/>
            <person name="Limpanont Y."/>
            <person name="Lv Z."/>
        </authorList>
    </citation>
    <scope>NUCLEOTIDE SEQUENCE</scope>
    <source>
        <strain evidence="8">LV_2022a</strain>
    </source>
</reference>
<evidence type="ECO:0000256" key="5">
    <source>
        <dbReference type="RuleBase" id="RU000682"/>
    </source>
</evidence>
<dbReference type="InterPro" id="IPR017970">
    <property type="entry name" value="Homeobox_CS"/>
</dbReference>
<dbReference type="Gene3D" id="1.10.10.60">
    <property type="entry name" value="Homeodomain-like"/>
    <property type="match status" value="1"/>
</dbReference>
<dbReference type="AlphaFoldDB" id="A0AAE1ZD29"/>
<dbReference type="GO" id="GO:0005634">
    <property type="term" value="C:nucleus"/>
    <property type="evidence" value="ECO:0007669"/>
    <property type="project" value="UniProtKB-SubCell"/>
</dbReference>
<evidence type="ECO:0000256" key="3">
    <source>
        <dbReference type="ARBA" id="ARBA00023242"/>
    </source>
</evidence>